<name>A0A3S9T0X9_9FIRM</name>
<organism evidence="2 3">
    <name type="scientific">Anoxybacter fermentans</name>
    <dbReference type="NCBI Taxonomy" id="1323375"/>
    <lineage>
        <taxon>Bacteria</taxon>
        <taxon>Bacillati</taxon>
        <taxon>Bacillota</taxon>
        <taxon>Clostridia</taxon>
        <taxon>Halanaerobiales</taxon>
        <taxon>Anoxybacter</taxon>
    </lineage>
</organism>
<sequence length="347" mass="41757">MPDIWAHILFGEEVISKIKDEMISWVEEYPELFRFACQGPDFFFYYRFLPWYRSKNVNIIGSKIHKEAGGEFVRSGIRYLKTLKSYPQLVDNSGDNIVECVDYRLLVVYLMGLICHYALDTVTHPYIHYKCGVYRKDDHNTHRYFGNHKFFEEILDTILLWEKRNLKTLKEPAYRQIDMGKNLPLSVLKFYQHQIDEFFAIQINKEILNRAYRDMVKAWKLFYDPHKLKVGIARILGVLSLSKFRYYQFFYPHTVDNSVDYLNRKQKKWCHPADKGEVYFESFDQLWERANEWAQRWIQGMVDYLRDRIDDKHLNDLIPNLSFSSGKRPGEVDDERMKYFEPIINLK</sequence>
<dbReference type="Pfam" id="PF00882">
    <property type="entry name" value="Zn_dep_PLPC"/>
    <property type="match status" value="1"/>
</dbReference>
<dbReference type="OrthoDB" id="9810528at2"/>
<gene>
    <name evidence="2" type="ORF">BBF96_12655</name>
</gene>
<dbReference type="Proteomes" id="UP000267250">
    <property type="component" value="Chromosome"/>
</dbReference>
<dbReference type="EMBL" id="CP016379">
    <property type="protein sequence ID" value="AZR74170.1"/>
    <property type="molecule type" value="Genomic_DNA"/>
</dbReference>
<protein>
    <recommendedName>
        <fullName evidence="1">Phospholipase C/D domain-containing protein</fullName>
    </recommendedName>
</protein>
<evidence type="ECO:0000259" key="1">
    <source>
        <dbReference type="Pfam" id="PF00882"/>
    </source>
</evidence>
<feature type="domain" description="Phospholipase C/D" evidence="1">
    <location>
        <begin position="7"/>
        <end position="162"/>
    </location>
</feature>
<keyword evidence="3" id="KW-1185">Reference proteome</keyword>
<dbReference type="KEGG" id="aft:BBF96_12655"/>
<reference evidence="2 3" key="1">
    <citation type="submission" date="2016-07" db="EMBL/GenBank/DDBJ databases">
        <title>Genome and transcriptome analysis of iron-reducing fermentative bacteria Anoxybacter fermentans.</title>
        <authorList>
            <person name="Zeng X."/>
            <person name="Shao Z."/>
        </authorList>
    </citation>
    <scope>NUCLEOTIDE SEQUENCE [LARGE SCALE GENOMIC DNA]</scope>
    <source>
        <strain evidence="2 3">DY22613</strain>
    </source>
</reference>
<evidence type="ECO:0000313" key="3">
    <source>
        <dbReference type="Proteomes" id="UP000267250"/>
    </source>
</evidence>
<dbReference type="RefSeq" id="WP_127017526.1">
    <property type="nucleotide sequence ID" value="NZ_CP016379.1"/>
</dbReference>
<accession>A0A3S9T0X9</accession>
<proteinExistence type="predicted"/>
<evidence type="ECO:0000313" key="2">
    <source>
        <dbReference type="EMBL" id="AZR74170.1"/>
    </source>
</evidence>
<dbReference type="AlphaFoldDB" id="A0A3S9T0X9"/>
<dbReference type="InterPro" id="IPR029002">
    <property type="entry name" value="PLPC/GPLD1"/>
</dbReference>